<accession>A0ABT8FY94</accession>
<keyword evidence="6" id="KW-1185">Reference proteome</keyword>
<dbReference type="NCBIfam" id="TIGR00350">
    <property type="entry name" value="lytR_cpsA_psr"/>
    <property type="match status" value="1"/>
</dbReference>
<keyword evidence="3" id="KW-1133">Transmembrane helix</keyword>
<dbReference type="Pfam" id="PF03816">
    <property type="entry name" value="LytR_cpsA_psr"/>
    <property type="match status" value="1"/>
</dbReference>
<keyword evidence="3" id="KW-0812">Transmembrane</keyword>
<evidence type="ECO:0000256" key="1">
    <source>
        <dbReference type="ARBA" id="ARBA00006068"/>
    </source>
</evidence>
<dbReference type="Proteomes" id="UP001172738">
    <property type="component" value="Unassembled WGS sequence"/>
</dbReference>
<dbReference type="PANTHER" id="PTHR33392:SF6">
    <property type="entry name" value="POLYISOPRENYL-TEICHOIC ACID--PEPTIDOGLYCAN TEICHOIC ACID TRANSFERASE TAGU"/>
    <property type="match status" value="1"/>
</dbReference>
<dbReference type="PANTHER" id="PTHR33392">
    <property type="entry name" value="POLYISOPRENYL-TEICHOIC ACID--PEPTIDOGLYCAN TEICHOIC ACID TRANSFERASE TAGU"/>
    <property type="match status" value="1"/>
</dbReference>
<evidence type="ECO:0000256" key="3">
    <source>
        <dbReference type="SAM" id="Phobius"/>
    </source>
</evidence>
<gene>
    <name evidence="5" type="ORF">QQX04_01530</name>
</gene>
<comment type="similarity">
    <text evidence="1">Belongs to the LytR/CpsA/Psr (LCP) family.</text>
</comment>
<feature type="compositionally biased region" description="Polar residues" evidence="2">
    <location>
        <begin position="369"/>
        <end position="394"/>
    </location>
</feature>
<evidence type="ECO:0000259" key="4">
    <source>
        <dbReference type="Pfam" id="PF03816"/>
    </source>
</evidence>
<evidence type="ECO:0000256" key="2">
    <source>
        <dbReference type="SAM" id="MobiDB-lite"/>
    </source>
</evidence>
<keyword evidence="3" id="KW-0472">Membrane</keyword>
<reference evidence="5" key="1">
    <citation type="submission" date="2023-06" db="EMBL/GenBank/DDBJ databases">
        <title>SYSU T00b26.</title>
        <authorList>
            <person name="Gao L."/>
            <person name="Fang B.-Z."/>
            <person name="Li W.-J."/>
        </authorList>
    </citation>
    <scope>NUCLEOTIDE SEQUENCE</scope>
    <source>
        <strain evidence="5">SYSU T00b26</strain>
    </source>
</reference>
<dbReference type="InterPro" id="IPR050922">
    <property type="entry name" value="LytR/CpsA/Psr_CW_biosynth"/>
</dbReference>
<evidence type="ECO:0000313" key="6">
    <source>
        <dbReference type="Proteomes" id="UP001172738"/>
    </source>
</evidence>
<name>A0ABT8FY94_9MICO</name>
<feature type="domain" description="Cell envelope-related transcriptional attenuator" evidence="4">
    <location>
        <begin position="116"/>
        <end position="282"/>
    </location>
</feature>
<sequence length="423" mass="45331">MSDTRSRRARHRPRHATTLRHGIVIPAVASVVLAVLGFYGMQGVATVAFASANANTADISSLLGDSAEYISAPVATDEAGEPVDVHAGEDLNILVIGSDVRTSENAAIGGYFDGARGDTTIIVHVSADRSRLELVSIPRDTRVAISDCESFDGQYQRGWTAKFNVAFSNGYGFNNDPAEAAACVMRTLNDLTGIDFDGQFVVADFAGFRDMVDALGGVPMCVPYDVYSRKAQLDLDAGAQVLNGTDALAWARARTGTNLGDGTDLMRIGRQQELIESMLRKALGTNVFTDMSVMTQFVKAATNSFTMSEEFADVTYDFGIAYSLRNIDLNNVTMVTAPWAYAGDGSGDVVLTYEAEAVWEAIRNDTPLSALTDASPSAEPTSETPTAVDTSDNEATMYLPIPPESSYIPDTERETEEEILAAC</sequence>
<feature type="transmembrane region" description="Helical" evidence="3">
    <location>
        <begin position="21"/>
        <end position="41"/>
    </location>
</feature>
<dbReference type="EMBL" id="JAUHPV010000001">
    <property type="protein sequence ID" value="MDN4471669.1"/>
    <property type="molecule type" value="Genomic_DNA"/>
</dbReference>
<comment type="caution">
    <text evidence="5">The sequence shown here is derived from an EMBL/GenBank/DDBJ whole genome shotgun (WGS) entry which is preliminary data.</text>
</comment>
<feature type="compositionally biased region" description="Acidic residues" evidence="2">
    <location>
        <begin position="413"/>
        <end position="423"/>
    </location>
</feature>
<protein>
    <submittedName>
        <fullName evidence="5">LCP family protein</fullName>
    </submittedName>
</protein>
<dbReference type="Gene3D" id="3.40.630.190">
    <property type="entry name" value="LCP protein"/>
    <property type="match status" value="1"/>
</dbReference>
<dbReference type="InterPro" id="IPR004474">
    <property type="entry name" value="LytR_CpsA_psr"/>
</dbReference>
<evidence type="ECO:0000313" key="5">
    <source>
        <dbReference type="EMBL" id="MDN4471669.1"/>
    </source>
</evidence>
<feature type="region of interest" description="Disordered" evidence="2">
    <location>
        <begin position="369"/>
        <end position="423"/>
    </location>
</feature>
<dbReference type="RefSeq" id="WP_301125507.1">
    <property type="nucleotide sequence ID" value="NZ_JAUHPV010000001.1"/>
</dbReference>
<proteinExistence type="inferred from homology"/>
<organism evidence="5 6">
    <name type="scientific">Demequina zhanjiangensis</name>
    <dbReference type="NCBI Taxonomy" id="3051659"/>
    <lineage>
        <taxon>Bacteria</taxon>
        <taxon>Bacillati</taxon>
        <taxon>Actinomycetota</taxon>
        <taxon>Actinomycetes</taxon>
        <taxon>Micrococcales</taxon>
        <taxon>Demequinaceae</taxon>
        <taxon>Demequina</taxon>
    </lineage>
</organism>